<evidence type="ECO:0000256" key="3">
    <source>
        <dbReference type="ARBA" id="ARBA00022898"/>
    </source>
</evidence>
<dbReference type="PIRSF" id="PIRSF017617">
    <property type="entry name" value="Thr_aldolase"/>
    <property type="match status" value="1"/>
</dbReference>
<dbReference type="SUPFAM" id="SSF53383">
    <property type="entry name" value="PLP-dependent transferases"/>
    <property type="match status" value="1"/>
</dbReference>
<comment type="caution">
    <text evidence="7">The sequence shown here is derived from an EMBL/GenBank/DDBJ whole genome shotgun (WGS) entry which is preliminary data.</text>
</comment>
<dbReference type="NCBIfam" id="NF041359">
    <property type="entry name" value="GntG_guanitoxin"/>
    <property type="match status" value="1"/>
</dbReference>
<dbReference type="InterPro" id="IPR015421">
    <property type="entry name" value="PyrdxlP-dep_Trfase_major"/>
</dbReference>
<feature type="modified residue" description="N6-(pyridoxal phosphate)lysine" evidence="5">
    <location>
        <position position="201"/>
    </location>
</feature>
<dbReference type="EMBL" id="SLUN01000055">
    <property type="protein sequence ID" value="TCL55584.1"/>
    <property type="molecule type" value="Genomic_DNA"/>
</dbReference>
<feature type="domain" description="Aromatic amino acid beta-eliminating lyase/threonine aldolase" evidence="6">
    <location>
        <begin position="5"/>
        <end position="287"/>
    </location>
</feature>
<dbReference type="Proteomes" id="UP000295008">
    <property type="component" value="Unassembled WGS sequence"/>
</dbReference>
<keyword evidence="4" id="KW-0456">Lyase</keyword>
<proteinExistence type="inferred from homology"/>
<dbReference type="PANTHER" id="PTHR48097:SF9">
    <property type="entry name" value="L-THREONINE ALDOLASE"/>
    <property type="match status" value="1"/>
</dbReference>
<dbReference type="GO" id="GO:0006567">
    <property type="term" value="P:L-threonine catabolic process"/>
    <property type="evidence" value="ECO:0007669"/>
    <property type="project" value="TreeGrafter"/>
</dbReference>
<protein>
    <submittedName>
        <fullName evidence="7">L-threonine aldolase</fullName>
    </submittedName>
</protein>
<evidence type="ECO:0000256" key="4">
    <source>
        <dbReference type="ARBA" id="ARBA00023239"/>
    </source>
</evidence>
<dbReference type="Gene3D" id="3.90.1150.10">
    <property type="entry name" value="Aspartate Aminotransferase, domain 1"/>
    <property type="match status" value="1"/>
</dbReference>
<evidence type="ECO:0000256" key="2">
    <source>
        <dbReference type="ARBA" id="ARBA00006966"/>
    </source>
</evidence>
<dbReference type="InterPro" id="IPR001597">
    <property type="entry name" value="ArAA_b-elim_lyase/Thr_aldolase"/>
</dbReference>
<dbReference type="AlphaFoldDB" id="A0A4R1QWM3"/>
<accession>A0A4R1QWM3</accession>
<evidence type="ECO:0000256" key="5">
    <source>
        <dbReference type="PIRSR" id="PIRSR017617-1"/>
    </source>
</evidence>
<dbReference type="GO" id="GO:0005829">
    <property type="term" value="C:cytosol"/>
    <property type="evidence" value="ECO:0007669"/>
    <property type="project" value="TreeGrafter"/>
</dbReference>
<comment type="similarity">
    <text evidence="2">Belongs to the threonine aldolase family.</text>
</comment>
<dbReference type="FunFam" id="3.90.1150.10:FF:000041">
    <property type="entry name" value="Low-specificity L-threonine aldolase"/>
    <property type="match status" value="1"/>
</dbReference>
<dbReference type="InterPro" id="IPR023603">
    <property type="entry name" value="Low_specificity_L-TA-like"/>
</dbReference>
<dbReference type="Gene3D" id="3.40.640.10">
    <property type="entry name" value="Type I PLP-dependent aspartate aminotransferase-like (Major domain)"/>
    <property type="match status" value="1"/>
</dbReference>
<dbReference type="PANTHER" id="PTHR48097">
    <property type="entry name" value="L-THREONINE ALDOLASE-RELATED"/>
    <property type="match status" value="1"/>
</dbReference>
<comment type="cofactor">
    <cofactor evidence="1">
        <name>pyridoxal 5'-phosphate</name>
        <dbReference type="ChEBI" id="CHEBI:597326"/>
    </cofactor>
</comment>
<gene>
    <name evidence="7" type="ORF">EDC14_105515</name>
</gene>
<evidence type="ECO:0000313" key="7">
    <source>
        <dbReference type="EMBL" id="TCL55584.1"/>
    </source>
</evidence>
<dbReference type="CDD" id="cd06502">
    <property type="entry name" value="TA_like"/>
    <property type="match status" value="1"/>
</dbReference>
<organism evidence="7 8">
    <name type="scientific">Hydrogenispora ethanolica</name>
    <dbReference type="NCBI Taxonomy" id="1082276"/>
    <lineage>
        <taxon>Bacteria</taxon>
        <taxon>Bacillati</taxon>
        <taxon>Bacillota</taxon>
        <taxon>Hydrogenispora</taxon>
    </lineage>
</organism>
<name>A0A4R1QWM3_HYDET</name>
<evidence type="ECO:0000259" key="6">
    <source>
        <dbReference type="Pfam" id="PF01212"/>
    </source>
</evidence>
<dbReference type="InterPro" id="IPR015424">
    <property type="entry name" value="PyrdxlP-dep_Trfase"/>
</dbReference>
<dbReference type="GO" id="GO:0006545">
    <property type="term" value="P:glycine biosynthetic process"/>
    <property type="evidence" value="ECO:0007669"/>
    <property type="project" value="TreeGrafter"/>
</dbReference>
<keyword evidence="3" id="KW-0663">Pyridoxal phosphate</keyword>
<dbReference type="FunFam" id="3.40.640.10:FF:000030">
    <property type="entry name" value="Low-specificity L-threonine aldolase"/>
    <property type="match status" value="1"/>
</dbReference>
<evidence type="ECO:0000256" key="1">
    <source>
        <dbReference type="ARBA" id="ARBA00001933"/>
    </source>
</evidence>
<reference evidence="7 8" key="1">
    <citation type="submission" date="2019-03" db="EMBL/GenBank/DDBJ databases">
        <title>Genomic Encyclopedia of Type Strains, Phase IV (KMG-IV): sequencing the most valuable type-strain genomes for metagenomic binning, comparative biology and taxonomic classification.</title>
        <authorList>
            <person name="Goeker M."/>
        </authorList>
    </citation>
    <scope>NUCLEOTIDE SEQUENCE [LARGE SCALE GENOMIC DNA]</scope>
    <source>
        <strain evidence="7 8">LX-B</strain>
    </source>
</reference>
<dbReference type="GO" id="GO:0008732">
    <property type="term" value="F:L-allo-threonine aldolase activity"/>
    <property type="evidence" value="ECO:0007669"/>
    <property type="project" value="TreeGrafter"/>
</dbReference>
<dbReference type="Pfam" id="PF01212">
    <property type="entry name" value="Beta_elim_lyase"/>
    <property type="match status" value="1"/>
</dbReference>
<dbReference type="InterPro" id="IPR015422">
    <property type="entry name" value="PyrdxlP-dep_Trfase_small"/>
</dbReference>
<sequence length="345" mass="37258">MRQVDLRSDTVTQPTPEMREAMYRAEVGDDVYGEDPTVRRLEEAAAAKLGFESALFVASGTMGNLVALLTQTGRGDEVFLEAESHIYYYEVGGIAALAGATPRLIPGDWGIITPESLRKYCRSTNIHYPNPALLCLENTHNRGGGAVYTPSQTAALMGCARELGLRVHIDGARIFNAAVACGCDVRELVRGADTVQFCLSKGLGAPMGSVVVGSRELIERARKWRKMVGGGFRQIGIMAAAGLVALEKTVNRLAEDHQLARQLAVGLAEIPFIRIQPERVQTNIIVFEVDEARISVESLLARLQEAGIKANSSGGPAVRFVTHKDIQAADIDYVLRTIAAIPVAE</sequence>
<keyword evidence="8" id="KW-1185">Reference proteome</keyword>
<evidence type="ECO:0000313" key="8">
    <source>
        <dbReference type="Proteomes" id="UP000295008"/>
    </source>
</evidence>